<evidence type="ECO:0000256" key="5">
    <source>
        <dbReference type="ARBA" id="ARBA00022729"/>
    </source>
</evidence>
<reference evidence="12" key="1">
    <citation type="journal article" date="2019" name="Int. J. Syst. Evol. Microbiol.">
        <title>The Global Catalogue of Microorganisms (GCM) 10K type strain sequencing project: providing services to taxonomists for standard genome sequencing and annotation.</title>
        <authorList>
            <consortium name="The Broad Institute Genomics Platform"/>
            <consortium name="The Broad Institute Genome Sequencing Center for Infectious Disease"/>
            <person name="Wu L."/>
            <person name="Ma J."/>
        </authorList>
    </citation>
    <scope>NUCLEOTIDE SEQUENCE [LARGE SCALE GENOMIC DNA]</scope>
    <source>
        <strain evidence="12">KACC 12633</strain>
    </source>
</reference>
<evidence type="ECO:0000256" key="4">
    <source>
        <dbReference type="ARBA" id="ARBA00022692"/>
    </source>
</evidence>
<evidence type="ECO:0000256" key="3">
    <source>
        <dbReference type="ARBA" id="ARBA00022452"/>
    </source>
</evidence>
<dbReference type="RefSeq" id="WP_266343640.1">
    <property type="nucleotide sequence ID" value="NZ_JAPKNH010000003.1"/>
</dbReference>
<accession>A0ABW0Q030</accession>
<protein>
    <recommendedName>
        <fullName evidence="10">Porin</fullName>
    </recommendedName>
</protein>
<evidence type="ECO:0000256" key="1">
    <source>
        <dbReference type="ARBA" id="ARBA00009521"/>
    </source>
</evidence>
<organism evidence="11 12">
    <name type="scientific">Kaistia terrae</name>
    <dbReference type="NCBI Taxonomy" id="537017"/>
    <lineage>
        <taxon>Bacteria</taxon>
        <taxon>Pseudomonadati</taxon>
        <taxon>Pseudomonadota</taxon>
        <taxon>Alphaproteobacteria</taxon>
        <taxon>Hyphomicrobiales</taxon>
        <taxon>Kaistiaceae</taxon>
        <taxon>Kaistia</taxon>
    </lineage>
</organism>
<comment type="caution">
    <text evidence="11">The sequence shown here is derived from an EMBL/GenBank/DDBJ whole genome shotgun (WGS) entry which is preliminary data.</text>
</comment>
<dbReference type="InterPro" id="IPR003684">
    <property type="entry name" value="Porin_alphabac"/>
</dbReference>
<keyword evidence="7 10" id="KW-0626">Porin</keyword>
<keyword evidence="5 10" id="KW-0732">Signal</keyword>
<comment type="subcellular location">
    <subcellularLocation>
        <location evidence="10">Cell outer membrane</location>
        <topology evidence="10">Multi-pass membrane protein</topology>
    </subcellularLocation>
</comment>
<keyword evidence="4 10" id="KW-0812">Transmembrane</keyword>
<evidence type="ECO:0000256" key="8">
    <source>
        <dbReference type="ARBA" id="ARBA00023136"/>
    </source>
</evidence>
<evidence type="ECO:0000256" key="2">
    <source>
        <dbReference type="ARBA" id="ARBA00022448"/>
    </source>
</evidence>
<name>A0ABW0Q030_9HYPH</name>
<comment type="function">
    <text evidence="10">Forms passive diffusion pores that allow small molecular weight hydrophilic materials across the outer membrane.</text>
</comment>
<keyword evidence="2 10" id="KW-0813">Transport</keyword>
<keyword evidence="8 10" id="KW-0472">Membrane</keyword>
<feature type="signal peptide" evidence="10">
    <location>
        <begin position="1"/>
        <end position="22"/>
    </location>
</feature>
<comment type="domain">
    <text evidence="10">Consists of 16-stranded beta-barrel sheets, with large surface-exposed loops, that form a transmembrane pore at the center of each barrel. The pore is partially ocluded by a peptide loop that folds into the pore lumen.</text>
</comment>
<dbReference type="Proteomes" id="UP001596150">
    <property type="component" value="Unassembled WGS sequence"/>
</dbReference>
<evidence type="ECO:0000313" key="11">
    <source>
        <dbReference type="EMBL" id="MFC5518189.1"/>
    </source>
</evidence>
<evidence type="ECO:0000256" key="9">
    <source>
        <dbReference type="ARBA" id="ARBA00023237"/>
    </source>
</evidence>
<dbReference type="Pfam" id="PF02530">
    <property type="entry name" value="Porin_2"/>
    <property type="match status" value="1"/>
</dbReference>
<dbReference type="SUPFAM" id="SSF56935">
    <property type="entry name" value="Porins"/>
    <property type="match status" value="1"/>
</dbReference>
<comment type="similarity">
    <text evidence="1 10">Belongs to the alphaproteobacteria porin family.</text>
</comment>
<evidence type="ECO:0000313" key="12">
    <source>
        <dbReference type="Proteomes" id="UP001596150"/>
    </source>
</evidence>
<evidence type="ECO:0000256" key="10">
    <source>
        <dbReference type="RuleBase" id="RU364005"/>
    </source>
</evidence>
<keyword evidence="12" id="KW-1185">Reference proteome</keyword>
<dbReference type="EMBL" id="JBHSML010000013">
    <property type="protein sequence ID" value="MFC5518189.1"/>
    <property type="molecule type" value="Genomic_DNA"/>
</dbReference>
<gene>
    <name evidence="11" type="ORF">ACFPP9_20585</name>
</gene>
<evidence type="ECO:0000256" key="6">
    <source>
        <dbReference type="ARBA" id="ARBA00023065"/>
    </source>
</evidence>
<evidence type="ECO:0000256" key="7">
    <source>
        <dbReference type="ARBA" id="ARBA00023114"/>
    </source>
</evidence>
<keyword evidence="3 10" id="KW-1134">Transmembrane beta strand</keyword>
<feature type="chain" id="PRO_5044950773" description="Porin" evidence="10">
    <location>
        <begin position="23"/>
        <end position="423"/>
    </location>
</feature>
<keyword evidence="6 10" id="KW-0406">Ion transport</keyword>
<sequence length="423" mass="44617">MTFKSLILGSAAAMIVASGANAADLTVAEPVDYVKVCDAFGKGFFYSPGTDTCIKVGGYVKFITTFGDTDYGAFNKAYPESNWGNFVTEASIQVTASSITEYGNLTGWIDYRAKTGNTSGTGETLADYVNASTKDAYVDTAWLQFGPVKAGYFDSLFDFGQGFNDKGMFASDTKTDHIELSYTVNGFGLAISLEDGRDRGGAINNTGFYDNTGNLLIIGGQDNIPDIVGAVTYASGIFKTKVAAAYFKHAIDVSGGGVAGNPYVVTPQDGFAVGGIVEFALDMLNKGDKLQLSASYAQNGNSFTGITGGTSVAGYTTGSVAGGAGVDTIPGDSWSAFASYKHVWTDSVWSSLSAGYAKFEGTADFPKWADREFDAFRVGAAVNFTPVKGLDLMVDAAYNKIDSDTAAIDGDAWATTIWLKRSW</sequence>
<keyword evidence="9 10" id="KW-0998">Cell outer membrane</keyword>
<proteinExistence type="inferred from homology"/>